<dbReference type="GO" id="GO:0098003">
    <property type="term" value="P:viral tail assembly"/>
    <property type="evidence" value="ECO:0007669"/>
    <property type="project" value="UniProtKB-KW"/>
</dbReference>
<dbReference type="Proteomes" id="UP000516074">
    <property type="component" value="Segment"/>
</dbReference>
<keyword evidence="2" id="KW-0472">Membrane</keyword>
<dbReference type="NCBIfam" id="TIGR02675">
    <property type="entry name" value="tape_meas_nterm"/>
    <property type="match status" value="1"/>
</dbReference>
<evidence type="ECO:0000256" key="2">
    <source>
        <dbReference type="SAM" id="Phobius"/>
    </source>
</evidence>
<keyword evidence="1" id="KW-1188">Viral release from host cell</keyword>
<feature type="transmembrane region" description="Helical" evidence="2">
    <location>
        <begin position="537"/>
        <end position="562"/>
    </location>
</feature>
<dbReference type="InterPro" id="IPR013491">
    <property type="entry name" value="Tape_meas_N"/>
</dbReference>
<keyword evidence="2" id="KW-1133">Transmembrane helix</keyword>
<evidence type="ECO:0000313" key="5">
    <source>
        <dbReference type="Proteomes" id="UP000516074"/>
    </source>
</evidence>
<organism evidence="4 5">
    <name type="scientific">Pseudomonas phage phiPsa267</name>
    <dbReference type="NCBI Taxonomy" id="1460361"/>
    <lineage>
        <taxon>Viruses</taxon>
        <taxon>Duplodnaviria</taxon>
        <taxon>Heunggongvirae</taxon>
        <taxon>Uroviricota</taxon>
        <taxon>Caudoviricetes</taxon>
        <taxon>Vandenendeviridae</taxon>
        <taxon>Gorskivirinae</taxon>
        <taxon>Otagovirus</taxon>
        <taxon>Otagovirus psa267</taxon>
    </lineage>
</organism>
<feature type="domain" description="Tape measure protein N-terminal" evidence="3">
    <location>
        <begin position="269"/>
        <end position="456"/>
    </location>
</feature>
<accession>A0A7G9V0Q1</accession>
<proteinExistence type="predicted"/>
<dbReference type="EMBL" id="MT670417">
    <property type="protein sequence ID" value="QNN99856.1"/>
    <property type="molecule type" value="Genomic_DNA"/>
</dbReference>
<gene>
    <name evidence="4" type="ORF">phiPsa267_078</name>
</gene>
<evidence type="ECO:0000256" key="1">
    <source>
        <dbReference type="ARBA" id="ARBA00022465"/>
    </source>
</evidence>
<reference evidence="4 5" key="1">
    <citation type="submission" date="2020-06" db="EMBL/GenBank/DDBJ databases">
        <title>Characterization of Pseudomonas phiPsa374-like phages.</title>
        <authorList>
            <person name="Warring S."/>
            <person name="Malone L.M."/>
            <person name="Easingwood R.A."/>
            <person name="Rigano L."/>
            <person name="Frampton R.A."/>
            <person name="Lopez Acedo E."/>
            <person name="Templeton M.D."/>
            <person name="Kleffmann T."/>
            <person name="Bostina M."/>
            <person name="Fineran P.C."/>
        </authorList>
    </citation>
    <scope>NUCLEOTIDE SEQUENCE [LARGE SCALE GENOMIC DNA]</scope>
</reference>
<evidence type="ECO:0000259" key="3">
    <source>
        <dbReference type="Pfam" id="PF20155"/>
    </source>
</evidence>
<name>A0A7G9V0Q1_9CAUD</name>
<dbReference type="Pfam" id="PF20155">
    <property type="entry name" value="TMP_3"/>
    <property type="match status" value="1"/>
</dbReference>
<keyword evidence="5" id="KW-1185">Reference proteome</keyword>
<keyword evidence="2" id="KW-0812">Transmembrane</keyword>
<keyword evidence="1" id="KW-1245">Viral tail assembly</keyword>
<sequence>MFQEEIARLTGKLVFQVDNRPLTTFQKNLTGVLNGLKELSTLANKKFTVKVALDSRSLRAQIDKATKTKITLNNVDISNEALHTQGKRIQDYLNKTTINLNNVKVDIGKLIEQKRFIKTLLGQMQLTLPVKLGLNQLERELRTELQAVGKRQHITVEANINTTQFIIKLRRALKHAQNSIGALKIRIADPQVRLKVDKQHLIDEIKAAIASHEFRIRINARDQDFGGGRRGSGGGGGRGQAERGLSAAAGFARGALPGLGAAFALSEMNQINQQVQAATNSLHAVSGDEKTFGSNKVFLENMAKEMGLNFRDIAPQFSSIFQAAAPSIGAGGTQDMFRGIMKFGTVHGLDKESMKGSMRALSQMFGKDKIQSEEARQQFAERMPGGMKLLAEAAKNAGISKTGTVKEFEDIMKSGKGDPTKILPELAKLMETLADKNDAYAKSLLTTRVAQGRMNKAFEDSVMLFAEGGFDRGMASFFNALTDGMERAKPLTEALGGAFEILIKPINALIRIVGAIGENWGKFAEALGVSKTALATFASALAIFMLPFGAFITAIGVAALAIDDLLTYFAGGESVFGNLVKETPGATEAVDSIGKSFKGITDNITLLLEKLGLADIGFKSLTINDVFLKTLNTIDSVLQNILNTMNLIKAITQGDAKAADQAASGINLTGGRTTYMRLKDAGLIGTPGDPEPETNSGPGFWSRMGTWAGSPASQRGSIYNDVIAGRAATGQGANATKVQPITIAPGAIPLTLTVQAPEGTDPHVFGDKLGVHVQTLLNDGIMNMLGAARAQQAEGQ</sequence>
<evidence type="ECO:0000313" key="4">
    <source>
        <dbReference type="EMBL" id="QNN99856.1"/>
    </source>
</evidence>
<protein>
    <submittedName>
        <fullName evidence="4">Tape measure protein</fullName>
    </submittedName>
</protein>